<evidence type="ECO:0000313" key="1">
    <source>
        <dbReference type="EMBL" id="GLS19200.1"/>
    </source>
</evidence>
<dbReference type="EMBL" id="BSPC01000021">
    <property type="protein sequence ID" value="GLS19200.1"/>
    <property type="molecule type" value="Genomic_DNA"/>
</dbReference>
<keyword evidence="2" id="KW-1185">Reference proteome</keyword>
<comment type="caution">
    <text evidence="1">The sequence shown here is derived from an EMBL/GenBank/DDBJ whole genome shotgun (WGS) entry which is preliminary data.</text>
</comment>
<dbReference type="Pfam" id="PF23978">
    <property type="entry name" value="DUF7303"/>
    <property type="match status" value="1"/>
</dbReference>
<name>A0ABQ6CH22_9HYPH</name>
<organism evidence="1 2">
    <name type="scientific">Labrys miyagiensis</name>
    <dbReference type="NCBI Taxonomy" id="346912"/>
    <lineage>
        <taxon>Bacteria</taxon>
        <taxon>Pseudomonadati</taxon>
        <taxon>Pseudomonadota</taxon>
        <taxon>Alphaproteobacteria</taxon>
        <taxon>Hyphomicrobiales</taxon>
        <taxon>Xanthobacteraceae</taxon>
        <taxon>Labrys</taxon>
    </lineage>
</organism>
<dbReference type="Proteomes" id="UP001156882">
    <property type="component" value="Unassembled WGS sequence"/>
</dbReference>
<sequence>MPRGRKAGVRTEATGEDVQAKHRVVKQVGAYEIERGIPLPSRTNSRAEKYPYSHLEPGDSFFVADKQPKTFHSGISTRNKAGDAKYKAAASEKDGVSGVRVWRVK</sequence>
<evidence type="ECO:0000313" key="2">
    <source>
        <dbReference type="Proteomes" id="UP001156882"/>
    </source>
</evidence>
<protein>
    <submittedName>
        <fullName evidence="1">Uncharacterized protein</fullName>
    </submittedName>
</protein>
<reference evidence="2" key="1">
    <citation type="journal article" date="2019" name="Int. J. Syst. Evol. Microbiol.">
        <title>The Global Catalogue of Microorganisms (GCM) 10K type strain sequencing project: providing services to taxonomists for standard genome sequencing and annotation.</title>
        <authorList>
            <consortium name="The Broad Institute Genomics Platform"/>
            <consortium name="The Broad Institute Genome Sequencing Center for Infectious Disease"/>
            <person name="Wu L."/>
            <person name="Ma J."/>
        </authorList>
    </citation>
    <scope>NUCLEOTIDE SEQUENCE [LARGE SCALE GENOMIC DNA]</scope>
    <source>
        <strain evidence="2">NBRC 101365</strain>
    </source>
</reference>
<accession>A0ABQ6CH22</accession>
<dbReference type="InterPro" id="IPR055727">
    <property type="entry name" value="DUF7303"/>
</dbReference>
<gene>
    <name evidence="1" type="ORF">GCM10007874_22170</name>
</gene>
<dbReference type="RefSeq" id="WP_284312077.1">
    <property type="nucleotide sequence ID" value="NZ_BSPC01000021.1"/>
</dbReference>
<proteinExistence type="predicted"/>